<comment type="caution">
    <text evidence="1">The sequence shown here is derived from an EMBL/GenBank/DDBJ whole genome shotgun (WGS) entry which is preliminary data.</text>
</comment>
<reference evidence="1 2" key="1">
    <citation type="submission" date="2016-08" db="EMBL/GenBank/DDBJ databases">
        <title>Draft genome of Fabibacter sp. strain SK-8.</title>
        <authorList>
            <person name="Wong S.-K."/>
            <person name="Hamasaki K."/>
            <person name="Yoshizawa S."/>
        </authorList>
    </citation>
    <scope>NUCLEOTIDE SEQUENCE [LARGE SCALE GENOMIC DNA]</scope>
    <source>
        <strain evidence="1 2">SK-8</strain>
    </source>
</reference>
<name>A0A1E5T202_9BACT</name>
<dbReference type="RefSeq" id="WP_069836895.1">
    <property type="nucleotide sequence ID" value="NZ_MDGQ01000005.1"/>
</dbReference>
<dbReference type="EMBL" id="MDGQ01000005">
    <property type="protein sequence ID" value="OEK05391.1"/>
    <property type="molecule type" value="Genomic_DNA"/>
</dbReference>
<dbReference type="Proteomes" id="UP000095552">
    <property type="component" value="Unassembled WGS sequence"/>
</dbReference>
<evidence type="ECO:0000313" key="1">
    <source>
        <dbReference type="EMBL" id="OEK05391.1"/>
    </source>
</evidence>
<dbReference type="STRING" id="1563681.BFP71_18545"/>
<evidence type="ECO:0000313" key="2">
    <source>
        <dbReference type="Proteomes" id="UP000095552"/>
    </source>
</evidence>
<accession>A0A1E5T202</accession>
<protein>
    <submittedName>
        <fullName evidence="1">Uncharacterized protein</fullName>
    </submittedName>
</protein>
<sequence>MIEKSNSLQFHYIFQDDSHSIDSITRNECEKEILNLFNEVSITLGLNIDIQTLPPAEGGFKEFWKLLGQNSAQLTLVISVTAIILTRFPAENQELTELQIENLRLDNDIKRKELAKLNLEFIPDDEGLSDELLKGSVELVKKNYKVAWRKSNLFKKLIGYSKIDSIEVQRQHDFLPVGPSRKISKRRFPNFVLQSDDLPNLEGIIGSIDVISPAIKPGKFRWKGFYDKDIITFEMGHKAFKAHVLRGDVHFSNTFSIEVEMTQVRRIDSDGNIKVTNTIVNRVIATIENGIRVEFQND</sequence>
<organism evidence="1 2">
    <name type="scientific">Roseivirga misakiensis</name>
    <dbReference type="NCBI Taxonomy" id="1563681"/>
    <lineage>
        <taxon>Bacteria</taxon>
        <taxon>Pseudomonadati</taxon>
        <taxon>Bacteroidota</taxon>
        <taxon>Cytophagia</taxon>
        <taxon>Cytophagales</taxon>
        <taxon>Roseivirgaceae</taxon>
        <taxon>Roseivirga</taxon>
    </lineage>
</organism>
<keyword evidence="2" id="KW-1185">Reference proteome</keyword>
<dbReference type="OrthoDB" id="1091280at2"/>
<gene>
    <name evidence="1" type="ORF">BFP71_18545</name>
</gene>
<proteinExistence type="predicted"/>
<dbReference type="AlphaFoldDB" id="A0A1E5T202"/>